<evidence type="ECO:0000256" key="1">
    <source>
        <dbReference type="ARBA" id="ARBA00004613"/>
    </source>
</evidence>
<dbReference type="STRING" id="1526571.AT746_04870"/>
<evidence type="ECO:0000259" key="3">
    <source>
        <dbReference type="PROSITE" id="PS51677"/>
    </source>
</evidence>
<dbReference type="GO" id="GO:0016810">
    <property type="term" value="F:hydrolase activity, acting on carbon-nitrogen (but not peptide) bonds"/>
    <property type="evidence" value="ECO:0007669"/>
    <property type="project" value="InterPro"/>
</dbReference>
<feature type="domain" description="NodB homology" evidence="3">
    <location>
        <begin position="74"/>
        <end position="311"/>
    </location>
</feature>
<evidence type="ECO:0000313" key="4">
    <source>
        <dbReference type="EMBL" id="ALS97668.1"/>
    </source>
</evidence>
<dbReference type="OrthoDB" id="9814639at2"/>
<dbReference type="Pfam" id="PF01522">
    <property type="entry name" value="Polysacc_deac_1"/>
    <property type="match status" value="1"/>
</dbReference>
<dbReference type="AlphaFoldDB" id="A0A0U2Z5C4"/>
<evidence type="ECO:0000256" key="2">
    <source>
        <dbReference type="ARBA" id="ARBA00022729"/>
    </source>
</evidence>
<dbReference type="InterPro" id="IPR011330">
    <property type="entry name" value="Glyco_hydro/deAcase_b/a-brl"/>
</dbReference>
<dbReference type="PROSITE" id="PS51677">
    <property type="entry name" value="NODB"/>
    <property type="match status" value="1"/>
</dbReference>
<sequence length="311" mass="35196">MLGYGLSLLGKLLGRGKLSILIYHQVLAEFDPMRPYEPTAQTFDWQMALLARYFTPISLDQALQGLKNNNLPANAVCVTFDDGYLNNLTVAQPILEKYAIPATVYVATAFSEGVNMWNDRVIYLFADKTRTALQLDGEQVTLGDWEQRRELAGQWLKKLKYLPVKQRLEKVIALYQENSLSEQSPLMMTPQQVRELSDKGVTIGAHTVNHPILKVLSAEEQQQEITTSKAQLQDWTAKPVEHFAYPNGVVGTDLDEHTVEYVKRAGFQSAVVTNWGTSDNATSPWMLQRFTPWDRTPARFHLRLARNQAGI</sequence>
<dbReference type="PANTHER" id="PTHR34216:SF3">
    <property type="entry name" value="POLY-BETA-1,6-N-ACETYL-D-GLUCOSAMINE N-DEACETYLASE"/>
    <property type="match status" value="1"/>
</dbReference>
<dbReference type="InterPro" id="IPR002509">
    <property type="entry name" value="NODB_dom"/>
</dbReference>
<dbReference type="GO" id="GO:0005576">
    <property type="term" value="C:extracellular region"/>
    <property type="evidence" value="ECO:0007669"/>
    <property type="project" value="UniProtKB-SubCell"/>
</dbReference>
<dbReference type="KEGG" id="lal:AT746_04870"/>
<dbReference type="GO" id="GO:0005975">
    <property type="term" value="P:carbohydrate metabolic process"/>
    <property type="evidence" value="ECO:0007669"/>
    <property type="project" value="InterPro"/>
</dbReference>
<dbReference type="EMBL" id="CP013650">
    <property type="protein sequence ID" value="ALS97668.1"/>
    <property type="molecule type" value="Genomic_DNA"/>
</dbReference>
<protein>
    <submittedName>
        <fullName evidence="4">Polysaccharide deacetylase</fullName>
    </submittedName>
</protein>
<dbReference type="Gene3D" id="3.20.20.370">
    <property type="entry name" value="Glycoside hydrolase/deacetylase"/>
    <property type="match status" value="1"/>
</dbReference>
<dbReference type="InterPro" id="IPR051398">
    <property type="entry name" value="Polysacch_Deacetylase"/>
</dbReference>
<accession>A0A0U2Z5C4</accession>
<evidence type="ECO:0000313" key="5">
    <source>
        <dbReference type="Proteomes" id="UP000068447"/>
    </source>
</evidence>
<dbReference type="Proteomes" id="UP000068447">
    <property type="component" value="Chromosome"/>
</dbReference>
<keyword evidence="5" id="KW-1185">Reference proteome</keyword>
<proteinExistence type="predicted"/>
<keyword evidence="2" id="KW-0732">Signal</keyword>
<gene>
    <name evidence="4" type="ORF">AT746_04870</name>
</gene>
<dbReference type="SUPFAM" id="SSF88713">
    <property type="entry name" value="Glycoside hydrolase/deacetylase"/>
    <property type="match status" value="1"/>
</dbReference>
<reference evidence="4 5" key="1">
    <citation type="submission" date="2015-12" db="EMBL/GenBank/DDBJ databases">
        <title>Complete genome of Lacimicrobium alkaliphilum KCTC 32984.</title>
        <authorList>
            <person name="Kim S.-G."/>
            <person name="Lee Y.-J."/>
        </authorList>
    </citation>
    <scope>NUCLEOTIDE SEQUENCE [LARGE SCALE GENOMIC DNA]</scope>
    <source>
        <strain evidence="4 5">YelD216</strain>
    </source>
</reference>
<organism evidence="4 5">
    <name type="scientific">Lacimicrobium alkaliphilum</name>
    <dbReference type="NCBI Taxonomy" id="1526571"/>
    <lineage>
        <taxon>Bacteria</taxon>
        <taxon>Pseudomonadati</taxon>
        <taxon>Pseudomonadota</taxon>
        <taxon>Gammaproteobacteria</taxon>
        <taxon>Alteromonadales</taxon>
        <taxon>Alteromonadaceae</taxon>
        <taxon>Lacimicrobium</taxon>
    </lineage>
</organism>
<comment type="subcellular location">
    <subcellularLocation>
        <location evidence="1">Secreted</location>
    </subcellularLocation>
</comment>
<dbReference type="PANTHER" id="PTHR34216">
    <property type="match status" value="1"/>
</dbReference>
<name>A0A0U2Z5C4_9ALTE</name>
<dbReference type="CDD" id="cd10918">
    <property type="entry name" value="CE4_NodB_like_5s_6s"/>
    <property type="match status" value="1"/>
</dbReference>